<feature type="region of interest" description="Disordered" evidence="6">
    <location>
        <begin position="107"/>
        <end position="135"/>
    </location>
</feature>
<dbReference type="GO" id="GO:0051123">
    <property type="term" value="P:RNA polymerase II preinitiation complex assembly"/>
    <property type="evidence" value="ECO:0007669"/>
    <property type="project" value="TreeGrafter"/>
</dbReference>
<feature type="region of interest" description="Disordered" evidence="6">
    <location>
        <begin position="298"/>
        <end position="416"/>
    </location>
</feature>
<evidence type="ECO:0000256" key="1">
    <source>
        <dbReference type="ARBA" id="ARBA00004123"/>
    </source>
</evidence>
<keyword evidence="4" id="KW-0804">Transcription</keyword>
<keyword evidence="7" id="KW-1133">Transmembrane helix</keyword>
<feature type="region of interest" description="Disordered" evidence="6">
    <location>
        <begin position="239"/>
        <end position="280"/>
    </location>
</feature>
<feature type="compositionally biased region" description="Polar residues" evidence="6">
    <location>
        <begin position="298"/>
        <end position="313"/>
    </location>
</feature>
<evidence type="ECO:0000256" key="2">
    <source>
        <dbReference type="ARBA" id="ARBA00007530"/>
    </source>
</evidence>
<evidence type="ECO:0000256" key="6">
    <source>
        <dbReference type="SAM" id="MobiDB-lite"/>
    </source>
</evidence>
<protein>
    <recommendedName>
        <fullName evidence="8">Transcription initiation factor TFIID subunit 12 domain-containing protein</fullName>
    </recommendedName>
</protein>
<dbReference type="Pfam" id="PF03847">
    <property type="entry name" value="TFIID_20kDa"/>
    <property type="match status" value="1"/>
</dbReference>
<feature type="domain" description="Transcription initiation factor TFIID subunit 12" evidence="8">
    <location>
        <begin position="582"/>
        <end position="624"/>
    </location>
</feature>
<dbReference type="Gene3D" id="1.10.20.10">
    <property type="entry name" value="Histone, subunit A"/>
    <property type="match status" value="1"/>
</dbReference>
<dbReference type="GO" id="GO:0046982">
    <property type="term" value="F:protein heterodimerization activity"/>
    <property type="evidence" value="ECO:0007669"/>
    <property type="project" value="InterPro"/>
</dbReference>
<feature type="compositionally biased region" description="Polar residues" evidence="6">
    <location>
        <begin position="335"/>
        <end position="358"/>
    </location>
</feature>
<keyword evidence="10" id="KW-1185">Reference proteome</keyword>
<feature type="compositionally biased region" description="Polar residues" evidence="6">
    <location>
        <begin position="388"/>
        <end position="407"/>
    </location>
</feature>
<gene>
    <name evidence="9" type="ORF">EPUL_000540</name>
</gene>
<feature type="region of interest" description="Disordered" evidence="6">
    <location>
        <begin position="197"/>
        <end position="220"/>
    </location>
</feature>
<feature type="compositionally biased region" description="Polar residues" evidence="6">
    <location>
        <begin position="371"/>
        <end position="381"/>
    </location>
</feature>
<reference evidence="9 10" key="1">
    <citation type="submission" date="2017-10" db="EMBL/GenBank/DDBJ databases">
        <title>Development of genomic resources for the powdery mildew, Erysiphe pulchra.</title>
        <authorList>
            <person name="Wadl P.A."/>
            <person name="Mack B.M."/>
            <person name="Moore G."/>
            <person name="Beltz S.B."/>
        </authorList>
    </citation>
    <scope>NUCLEOTIDE SEQUENCE [LARGE SCALE GENOMIC DNA]</scope>
    <source>
        <strain evidence="9">Cflorida</strain>
    </source>
</reference>
<feature type="compositionally biased region" description="Polar residues" evidence="6">
    <location>
        <begin position="1"/>
        <end position="18"/>
    </location>
</feature>
<keyword evidence="5" id="KW-0539">Nucleus</keyword>
<organism evidence="9 10">
    <name type="scientific">Erysiphe pulchra</name>
    <dbReference type="NCBI Taxonomy" id="225359"/>
    <lineage>
        <taxon>Eukaryota</taxon>
        <taxon>Fungi</taxon>
        <taxon>Dikarya</taxon>
        <taxon>Ascomycota</taxon>
        <taxon>Pezizomycotina</taxon>
        <taxon>Leotiomycetes</taxon>
        <taxon>Erysiphales</taxon>
        <taxon>Erysiphaceae</taxon>
        <taxon>Erysiphe</taxon>
    </lineage>
</organism>
<dbReference type="PANTHER" id="PTHR12264:SF21">
    <property type="entry name" value="TRANSCRIPTION INITIATION FACTOR TFIID SUBUNIT 12"/>
    <property type="match status" value="1"/>
</dbReference>
<evidence type="ECO:0000256" key="5">
    <source>
        <dbReference type="ARBA" id="ARBA00023242"/>
    </source>
</evidence>
<dbReference type="CDD" id="cd07981">
    <property type="entry name" value="HFD_TAF12"/>
    <property type="match status" value="1"/>
</dbReference>
<evidence type="ECO:0000256" key="4">
    <source>
        <dbReference type="ARBA" id="ARBA00023163"/>
    </source>
</evidence>
<dbReference type="InterPro" id="IPR009072">
    <property type="entry name" value="Histone-fold"/>
</dbReference>
<comment type="subcellular location">
    <subcellularLocation>
        <location evidence="1">Nucleus</location>
    </subcellularLocation>
</comment>
<dbReference type="EMBL" id="PEDP01000185">
    <property type="protein sequence ID" value="POS87143.1"/>
    <property type="molecule type" value="Genomic_DNA"/>
</dbReference>
<feature type="compositionally biased region" description="Polar residues" evidence="6">
    <location>
        <begin position="107"/>
        <end position="133"/>
    </location>
</feature>
<proteinExistence type="inferred from homology"/>
<dbReference type="GO" id="GO:0005669">
    <property type="term" value="C:transcription factor TFIID complex"/>
    <property type="evidence" value="ECO:0007669"/>
    <property type="project" value="InterPro"/>
</dbReference>
<dbReference type="STRING" id="225359.A0A2S4PYN5"/>
<feature type="region of interest" description="Disordered" evidence="6">
    <location>
        <begin position="1"/>
        <end position="43"/>
    </location>
</feature>
<keyword evidence="3" id="KW-0805">Transcription regulation</keyword>
<keyword evidence="7" id="KW-0472">Membrane</keyword>
<dbReference type="InterPro" id="IPR037794">
    <property type="entry name" value="TAF12"/>
</dbReference>
<evidence type="ECO:0000259" key="8">
    <source>
        <dbReference type="Pfam" id="PF03847"/>
    </source>
</evidence>
<keyword evidence="7" id="KW-0812">Transmembrane</keyword>
<dbReference type="GO" id="GO:0017025">
    <property type="term" value="F:TBP-class protein binding"/>
    <property type="evidence" value="ECO:0007669"/>
    <property type="project" value="TreeGrafter"/>
</dbReference>
<dbReference type="Proteomes" id="UP000237438">
    <property type="component" value="Unassembled WGS sequence"/>
</dbReference>
<evidence type="ECO:0000256" key="3">
    <source>
        <dbReference type="ARBA" id="ARBA00023015"/>
    </source>
</evidence>
<dbReference type="AlphaFoldDB" id="A0A2S4PYN5"/>
<dbReference type="InterPro" id="IPR003228">
    <property type="entry name" value="TFIID_TAF12_dom"/>
</dbReference>
<sequence>MNNGTQGSQVDAGQSSEDQQQVQQTQQLQQQQQQQQRKVTYFRPEEMRLLPEQFTNEERTKWEIGLRNLWTQIEKNPPESATYIEAKRKLFDFSRTLQSQIQTRMQKTAQIPSQGQNTGDSGNSTVQARQQQPPKIPPKFMEHINNFTFHLPPNIRSGTEAAQKWLLTTKNGYLKALLTVDHSSMRLNAAETVLKNNNPEGKLLTPEEEKEWTEKKELAQKQNADAKTYLERFRQQQNQYKTTNQSANQGQPTQFPGTNSNLGQTNQAPRSQAATQQPNPVTQTVNAAFEVARNQQIAGRRTPQSNQIPQLSLQNVTTQPTTQNVKLEGNIPPAINTSISQMQGQQKPIQNSPHSATTPRPPVVSLPGGAPQQSQPLSHSETLGLATRTYSTNNHSSSNIMGHSHPNSVEKPRTDPSISSKLPIPKHLPEHVTAIPQPVPMPQVRPSLTGGPSNVTNGTLGQPVMNKLPGFNMEGEGDRVLSKKKLDELVRQITGGGQSGADGGDGVGSLAPDVEEVSRFLIESLASGSSPKSIINSTSPKFPSSSKFGSKHRDLNAIHLLCMLYISLVIFISLKLTFQKNILQVADNFVDQVLQAACKNAKERGSRTLEIRDIQLTLERGYNIRIPGYASDEIRTVRKIQPAPGWIAKMSAVQAAKVTNGKGGD</sequence>
<name>A0A2S4PYN5_9PEZI</name>
<feature type="compositionally biased region" description="Low complexity" evidence="6">
    <location>
        <begin position="19"/>
        <end position="36"/>
    </location>
</feature>
<evidence type="ECO:0000313" key="9">
    <source>
        <dbReference type="EMBL" id="POS87143.1"/>
    </source>
</evidence>
<dbReference type="OrthoDB" id="2193432at2759"/>
<evidence type="ECO:0000256" key="7">
    <source>
        <dbReference type="SAM" id="Phobius"/>
    </source>
</evidence>
<comment type="similarity">
    <text evidence="2">Belongs to the TAF12 family.</text>
</comment>
<evidence type="ECO:0000313" key="10">
    <source>
        <dbReference type="Proteomes" id="UP000237438"/>
    </source>
</evidence>
<feature type="compositionally biased region" description="Low complexity" evidence="6">
    <location>
        <begin position="314"/>
        <end position="325"/>
    </location>
</feature>
<dbReference type="PANTHER" id="PTHR12264">
    <property type="entry name" value="TRANSCRIPTION INITIATION FACTOR TFIID SUBUNIT 12"/>
    <property type="match status" value="1"/>
</dbReference>
<dbReference type="SUPFAM" id="SSF47113">
    <property type="entry name" value="Histone-fold"/>
    <property type="match status" value="1"/>
</dbReference>
<dbReference type="GO" id="GO:0003677">
    <property type="term" value="F:DNA binding"/>
    <property type="evidence" value="ECO:0007669"/>
    <property type="project" value="TreeGrafter"/>
</dbReference>
<feature type="transmembrane region" description="Helical" evidence="7">
    <location>
        <begin position="555"/>
        <end position="574"/>
    </location>
</feature>
<comment type="caution">
    <text evidence="9">The sequence shown here is derived from an EMBL/GenBank/DDBJ whole genome shotgun (WGS) entry which is preliminary data.</text>
</comment>
<dbReference type="GO" id="GO:0000124">
    <property type="term" value="C:SAGA complex"/>
    <property type="evidence" value="ECO:0007669"/>
    <property type="project" value="InterPro"/>
</dbReference>
<accession>A0A2S4PYN5</accession>